<reference evidence="2" key="1">
    <citation type="journal article" date="2024" name="Proc. Natl. Acad. Sci. U.S.A.">
        <title>Extraordinary preservation of gene collinearity over three hundred million years revealed in homosporous lycophytes.</title>
        <authorList>
            <person name="Li C."/>
            <person name="Wickell D."/>
            <person name="Kuo L.Y."/>
            <person name="Chen X."/>
            <person name="Nie B."/>
            <person name="Liao X."/>
            <person name="Peng D."/>
            <person name="Ji J."/>
            <person name="Jenkins J."/>
            <person name="Williams M."/>
            <person name="Shu S."/>
            <person name="Plott C."/>
            <person name="Barry K."/>
            <person name="Rajasekar S."/>
            <person name="Grimwood J."/>
            <person name="Han X."/>
            <person name="Sun S."/>
            <person name="Hou Z."/>
            <person name="He W."/>
            <person name="Dai G."/>
            <person name="Sun C."/>
            <person name="Schmutz J."/>
            <person name="Leebens-Mack J.H."/>
            <person name="Li F.W."/>
            <person name="Wang L."/>
        </authorList>
    </citation>
    <scope>NUCLEOTIDE SEQUENCE [LARGE SCALE GENOMIC DNA]</scope>
    <source>
        <strain evidence="2">cv. PW_Plant_1</strain>
    </source>
</reference>
<accession>A0ACC2ETM0</accession>
<name>A0ACC2ETM0_DIPCM</name>
<proteinExistence type="predicted"/>
<gene>
    <name evidence="1" type="ORF">O6H91_01G098000</name>
</gene>
<evidence type="ECO:0000313" key="1">
    <source>
        <dbReference type="EMBL" id="KAJ7569862.1"/>
    </source>
</evidence>
<sequence>MQLRQASMTLKVRSPVQVCKPVTHDAIHGVGASFASKNRWEVGRRRIFIQVDTGTVLGFEVDRDEKAQSIKKRVQAALCIPTEQSALIFGDHVIEDDLRKVRNDSPLLLTRSLYRSSSTPCISPTSDLRQPSWLQPIELVGCVPCCRTIKRLLTESSLAIECGLDPFSVTGGLGGAYIFRNRMGENIAIVKPTDEEPFAPNNPKGFTGKVLGQPGLKRSIRVGETGVREVAAYLLDHDHFANVPATTLVKVAHSIFNINKKTGGLPQNDLQLVAKIASFQQYVEHDYDASDHGTVGFPVSAVHRIGILDMRIFNTDRHAGNILVKYHGKEHGQFSGSHPQWSVERTVELIPIDHGLCLPESLEDPYFEWLHWPQASIPFSDDELLYISRLDPYKDADMLRNKLPMLREACIRMLILSTTFLKEATAAGLCLAEIGHMMSRELCGVVEEASQFEALCLLAKVQVEEEILSNIGMHATVLNALEMSEQMQFDMDEDVSWEASSNISPSSLLGKTAANFRQDPPLSNLPSPQNLDSISAQESKEGFKGEEEVETNGKSISLSRFSSLKTVAIELPQQAVKAMQHQPISKLPKVQQNSSMHDRSGRSLSSTPFKLQRTAELRADSLILSDMSEKAWSLFMKLFVDLLQDAFAEFKQSNFNLGQRLGTSCQF</sequence>
<evidence type="ECO:0000313" key="2">
    <source>
        <dbReference type="Proteomes" id="UP001162992"/>
    </source>
</evidence>
<dbReference type="Proteomes" id="UP001162992">
    <property type="component" value="Chromosome 1"/>
</dbReference>
<dbReference type="EMBL" id="CM055092">
    <property type="protein sequence ID" value="KAJ7569862.1"/>
    <property type="molecule type" value="Genomic_DNA"/>
</dbReference>
<organism evidence="1 2">
    <name type="scientific">Diphasiastrum complanatum</name>
    <name type="common">Issler's clubmoss</name>
    <name type="synonym">Lycopodium complanatum</name>
    <dbReference type="NCBI Taxonomy" id="34168"/>
    <lineage>
        <taxon>Eukaryota</taxon>
        <taxon>Viridiplantae</taxon>
        <taxon>Streptophyta</taxon>
        <taxon>Embryophyta</taxon>
        <taxon>Tracheophyta</taxon>
        <taxon>Lycopodiopsida</taxon>
        <taxon>Lycopodiales</taxon>
        <taxon>Lycopodiaceae</taxon>
        <taxon>Lycopodioideae</taxon>
        <taxon>Diphasiastrum</taxon>
    </lineage>
</organism>
<comment type="caution">
    <text evidence="1">The sequence shown here is derived from an EMBL/GenBank/DDBJ whole genome shotgun (WGS) entry which is preliminary data.</text>
</comment>
<keyword evidence="2" id="KW-1185">Reference proteome</keyword>
<protein>
    <submittedName>
        <fullName evidence="1">Uncharacterized protein</fullName>
    </submittedName>
</protein>